<accession>A0ACA9RB03</accession>
<sequence>PIPEEIVLLQRKSVAKNTHRSTLNWVNQFELYQKNTNLLGELSDILNPKQLEEELCKYFTICRRANGNEYSVVSLQSVINAFNRYFNGETSKLKPIDLNNKKVHPDLWCTLNKKLKHCLQVVESCNIDISGHKITNQTGRKTLIQILKFLGLFDYETISISHHKSQKGVASYEHPIKHMQELGYQALNRAIGYHNEE</sequence>
<name>A0ACA9RB03_9GLOM</name>
<organism evidence="1 2">
    <name type="scientific">Racocetra persica</name>
    <dbReference type="NCBI Taxonomy" id="160502"/>
    <lineage>
        <taxon>Eukaryota</taxon>
        <taxon>Fungi</taxon>
        <taxon>Fungi incertae sedis</taxon>
        <taxon>Mucoromycota</taxon>
        <taxon>Glomeromycotina</taxon>
        <taxon>Glomeromycetes</taxon>
        <taxon>Diversisporales</taxon>
        <taxon>Gigasporaceae</taxon>
        <taxon>Racocetra</taxon>
    </lineage>
</organism>
<protein>
    <submittedName>
        <fullName evidence="1">12367_t:CDS:1</fullName>
    </submittedName>
</protein>
<dbReference type="EMBL" id="CAJVQC010047448">
    <property type="protein sequence ID" value="CAG8784745.1"/>
    <property type="molecule type" value="Genomic_DNA"/>
</dbReference>
<evidence type="ECO:0000313" key="1">
    <source>
        <dbReference type="EMBL" id="CAG8784745.1"/>
    </source>
</evidence>
<reference evidence="1" key="1">
    <citation type="submission" date="2021-06" db="EMBL/GenBank/DDBJ databases">
        <authorList>
            <person name="Kallberg Y."/>
            <person name="Tangrot J."/>
            <person name="Rosling A."/>
        </authorList>
    </citation>
    <scope>NUCLEOTIDE SEQUENCE</scope>
    <source>
        <strain evidence="1">MA461A</strain>
    </source>
</reference>
<keyword evidence="2" id="KW-1185">Reference proteome</keyword>
<feature type="non-terminal residue" evidence="1">
    <location>
        <position position="197"/>
    </location>
</feature>
<proteinExistence type="predicted"/>
<dbReference type="Proteomes" id="UP000789920">
    <property type="component" value="Unassembled WGS sequence"/>
</dbReference>
<comment type="caution">
    <text evidence="1">The sequence shown here is derived from an EMBL/GenBank/DDBJ whole genome shotgun (WGS) entry which is preliminary data.</text>
</comment>
<gene>
    <name evidence="1" type="ORF">RPERSI_LOCUS18114</name>
</gene>
<feature type="non-terminal residue" evidence="1">
    <location>
        <position position="1"/>
    </location>
</feature>
<evidence type="ECO:0000313" key="2">
    <source>
        <dbReference type="Proteomes" id="UP000789920"/>
    </source>
</evidence>